<comment type="caution">
    <text evidence="4">The sequence shown here is derived from an EMBL/GenBank/DDBJ whole genome shotgun (WGS) entry which is preliminary data.</text>
</comment>
<dbReference type="Pfam" id="PF07394">
    <property type="entry name" value="DUF1501"/>
    <property type="match status" value="1"/>
</dbReference>
<evidence type="ECO:0000256" key="2">
    <source>
        <dbReference type="SAM" id="Phobius"/>
    </source>
</evidence>
<evidence type="ECO:0000313" key="4">
    <source>
        <dbReference type="EMBL" id="CAJ1940250.1"/>
    </source>
</evidence>
<dbReference type="PANTHER" id="PTHR43737">
    <property type="entry name" value="BLL7424 PROTEIN"/>
    <property type="match status" value="1"/>
</dbReference>
<evidence type="ECO:0000256" key="1">
    <source>
        <dbReference type="SAM" id="MobiDB-lite"/>
    </source>
</evidence>
<evidence type="ECO:0008006" key="6">
    <source>
        <dbReference type="Google" id="ProtNLM"/>
    </source>
</evidence>
<accession>A0AAD2FLC8</accession>
<feature type="compositionally biased region" description="Polar residues" evidence="1">
    <location>
        <begin position="2807"/>
        <end position="2821"/>
    </location>
</feature>
<keyword evidence="2" id="KW-0812">Transmembrane</keyword>
<feature type="compositionally biased region" description="Low complexity" evidence="1">
    <location>
        <begin position="2941"/>
        <end position="2956"/>
    </location>
</feature>
<evidence type="ECO:0000256" key="3">
    <source>
        <dbReference type="SAM" id="SignalP"/>
    </source>
</evidence>
<feature type="transmembrane region" description="Helical" evidence="2">
    <location>
        <begin position="3187"/>
        <end position="3207"/>
    </location>
</feature>
<feature type="compositionally biased region" description="Low complexity" evidence="1">
    <location>
        <begin position="2734"/>
        <end position="2762"/>
    </location>
</feature>
<feature type="compositionally biased region" description="Polar residues" evidence="1">
    <location>
        <begin position="2719"/>
        <end position="2733"/>
    </location>
</feature>
<feature type="compositionally biased region" description="Polar residues" evidence="1">
    <location>
        <begin position="3107"/>
        <end position="3123"/>
    </location>
</feature>
<feature type="region of interest" description="Disordered" evidence="1">
    <location>
        <begin position="2719"/>
        <end position="2840"/>
    </location>
</feature>
<keyword evidence="2" id="KW-1133">Transmembrane helix</keyword>
<organism evidence="4 5">
    <name type="scientific">Cylindrotheca closterium</name>
    <dbReference type="NCBI Taxonomy" id="2856"/>
    <lineage>
        <taxon>Eukaryota</taxon>
        <taxon>Sar</taxon>
        <taxon>Stramenopiles</taxon>
        <taxon>Ochrophyta</taxon>
        <taxon>Bacillariophyta</taxon>
        <taxon>Bacillariophyceae</taxon>
        <taxon>Bacillariophycidae</taxon>
        <taxon>Bacillariales</taxon>
        <taxon>Bacillariaceae</taxon>
        <taxon>Cylindrotheca</taxon>
    </lineage>
</organism>
<name>A0AAD2FLC8_9STRA</name>
<protein>
    <recommendedName>
        <fullName evidence="6">Calmodulin</fullName>
    </recommendedName>
</protein>
<gene>
    <name evidence="4" type="ORF">CYCCA115_LOCUS6948</name>
</gene>
<feature type="compositionally biased region" description="Polar residues" evidence="1">
    <location>
        <begin position="3141"/>
        <end position="3151"/>
    </location>
</feature>
<sequence>MRGISPILLLLCLVGGLAKKYFAEATSASFSVETINLHGIEPDLYQALPEIDEDPSPIDLVGLTTNRNVKVLFPAADSDVLVVLARRNSDTDYIPVGRSYDGFDWEAAPGLHQRLPITCVHFDNVRKCQLVLDNSDKDDIYFLTRYTGTVSDDVRIARFLEMATFGPTLPLINSFNHDNVDYSMANFVKDQIENQQVSSHREFYRRHLNVRAVETYKHGVTGPRACDQNSRWRSFAFTTIDLAMSKRDESFAVKVETKMTTSPAYILSFAGFPRTVLYEQPQYYKNERSQTVLGVLSDGAYPICFIEDIHGEKRIDMPKLNPPSFKVMVSGECRPVVGGNPTVHLDSTVVDRRDYHELDLTTKSLIPLGHVYSHTGTLLLEDDVESPTCADIADPQDSTHKSFTYDCNDVRYPGDCDHYKRNGWRNPSKPVFGKLSDASFVLYDIRLELDENTVENPLIDGGGNKVVDSLFKASTSVYDDSPRPSYYCANAPQDIFNEAHCKLSFDPNVCVTYDIAVMKAIPFNADTLKQIFSLTGRYVYAVKGLIFDATIHPETATNQNFVVDLPCTQLTRSRWLRLDSAGDDTWFYRDGTTGACASLLEPETKSEFATAIHSSTDQNPNLKDIYFRGSCAESDIMEHDMLVFVDEENQCYQNVHPDYLSIYDLTNWAPLPNDTVNHHPGGSEVIRKWTDTGILNFPAERYSWHTMDRWHRFKNEEQRFGKFIGRVGDSVSFEDLPPELQTENIAASLGVNKLENVIGNKYGTLVCGSQGEVAPDPMEEDYFEINLFDADTLDTMIQPQSQRQTIWTHFALTAEDQLRQKMAWALSQILVITPTTLTDPRATEPFLVFYDIFVRNGLGNYRDILKEVSYSIKMGEMLTFVDNRAIAFLWHIRKQVQHPDENYARELMQLFTIGTVRLNMDGTEVLDCYGNPIKTYDSKDIVSFARAWTGFARQPYRGNVEDITAPTRHSYLDPMRIQDIRFRDLFPKRGLEGKFIGDRYPLCSDLPDKAFLRRGAKYRLLGGNPSPKLQSHFGVEWKDPKTKRFSLLLQSPLYNVLNCQQKGGECIYAPVVTLSTNLPCYGNECKVDTVRTVQVGGVFYEYIRVPCVELAVYDKGKKLSAGYNDDLNMCGNPKIASATEACCGINREMDNLVFRNPRRADRSCEYLGEKVTFATNVERCNSLGGYPCDMEGFLHWNENSDQDCIRDIRSSNQHIWENIWHWTNAHCNIQLAIKSNGLIALHHNPDQSGHIDPPRTAGHVDALESLNYFSVHWPKNETNDDQFPSVDNNCGNGLCQVLDDATCLCETNIVDSAVFTSMPSRSDVLSQLAIGAFPVEMFDADQYDLVDNFDGVEVWRKTEHGETFAPSPSPSGRCDRNLIDWNADAETGTNQTWYRWGKDEIAMQQPGFNSDFAFRYCPQEMTGNMNFGIYQNLPIQCLQANDGVLFSFKVKLQNVADGSAVNCDPHATSGQQSCPFVRLYIRSNNRHHWIALSGLREWNEEEWNTFELEYIIPAEYDSITRIQPFIVVGGPSASDGRVLLVDDVSITKKIGIVSSEAPSEAPTSSCLYFNMGVNGDAETGDIRPYGNTGSNTSLTVQSEDVYTGSYAFKFKAYEWYRGINKGVWNMQRPNAVEREGQCISSGTNLHFQFKAKLIRETSAGAKGVDCDPSSRTKGGNSGNSVGCPFIRPHVKVDGMRWEGYDLWGFDDWDANSWNTFSATWTVPEYEDPIKQFQIIFLPNRYSRWPNDSMYMLLDDFEYYVVPSTDPPSLAPTSSAWPSFSPSLSPTSKPSQIPTELPTSSPTAFASYSKDTLFRVMDEKGDYIYLKNMKSVIGIGAKASQSTQYSIRNPPSFYDLSEIALRDAYYETDAVIDHLAYHDNTPPFIAKNIIHHFGISNPSPRYVETVATAFRSGSYVFKQAGSPDVSFGGNKWGDLSAVAAAVLLDREARAVVVSLDPIHGSVKEPMNKIISLMRSMEYTRANHAKVKYPILSSGLRERIGQMPYEAPDVFSFFGSDYQPPGAFSQASLVSPESQVLSMITILGMSNGLSSLIKNGMTSCSYGFGRGVRNYSCDYPDGRLAYMPSAAANMAKKTIDELSLLLTSGRLSDENKAIILDKYNQVWASDSADKALQVAQQLIVNSPEFQTSSIVRKSGSPRLSSGTTGSTNEPYKAVINVNLFGGMDSFYMLSPHPSCSLYSEYSDVRGSDATLNPSDMKPLDASSSANQPCDKFGVHKNLGVMKELYDSGMGVFMANTGHLEKPVTKENYNAETRAQLFAHNAMQNEAAFVDAMRENVGTGVLGRMLDILQHKDYAVSAISIDNHGTVLDGNSGLGRAVDVVKRNGVDRFYDSVGSPSDAITVDDMKAAFNSLNGDVEPNSGKYADHWSQTFIDGIKKAGSLKASIDNVSLTHDAQFTGGVGPQLKMIAKLIKAREERGVNRDAFHVRFGGWDHHSELKSNIEPRFSDLNAALDAFKKEITEMGLMDHVTLVVTSEFARTLSQNSGAGTDHAWGGNYFVMGGQVNGGKILGEYPQGFTANDPTNDGRGRLVPTTSWESIWNPISQWFGIGEEEDLDYVLPNRGNFGCRLLAEMDLFKSGTQTNKGCGGDIININQNLPLGETRYLTGEEQRKLCDRMSTVAVEAAGDYSFRCVVLGQRIEEVDGSSTHRLSLDIEMSSDAVGVADAVRQEVDARFQYISKDLMSNGKVGGICATSGRATIIPSQLPSAMPSNVASQHPTNSISPSNAPSSDPSSMPSRIPSPEPSSLVSASPTNIESGQPTASAQPSHGPSMSVEPSTSHPSLLPSTMPSNRPSQKPSLLPSQKPTKLPSHSPSVVPSSEPSNVPSASILPSIFPTLAPTVTGVPTSSPSPGPSTSPSFVPSVEKSNRPSHLRSGAPSIRPSTPPSRYPSISDAPSVHSSMSPSSTPSHAQSLSPTNTPPSKILSATPSISPSTAPSMTPSVQVTNAILRPRKSLTLAPSRHPLTNEPSGEASDQPSSWWQAPNFDMTDGILRPRTSPTAAPSRQLLTTEPSGEATIQPSSQSQAPSFIGTDGILTPSTTPTAAPFRGPLSSEPSGEAAVQPSSQSLVPTFEVTNGILPQVEPSRLPSMKPSYTQPNEQLPRNPSVQPTTTSSRPSITTTARASNIPSVVPSTEASKIPTDLDMNSQNVSQGVPTSTLFRAQPDSNSGPPVTFIILFVVLFFLLLGLVYVLSFRDAR</sequence>
<feature type="signal peptide" evidence="3">
    <location>
        <begin position="1"/>
        <end position="18"/>
    </location>
</feature>
<dbReference type="InterPro" id="IPR010869">
    <property type="entry name" value="DUF1501"/>
</dbReference>
<feature type="region of interest" description="Disordered" evidence="1">
    <location>
        <begin position="2857"/>
        <end position="2956"/>
    </location>
</feature>
<feature type="compositionally biased region" description="Low complexity" evidence="1">
    <location>
        <begin position="2825"/>
        <end position="2840"/>
    </location>
</feature>
<feature type="compositionally biased region" description="Polar residues" evidence="1">
    <location>
        <begin position="3012"/>
        <end position="3042"/>
    </location>
</feature>
<keyword evidence="2" id="KW-0472">Membrane</keyword>
<keyword evidence="5" id="KW-1185">Reference proteome</keyword>
<feature type="chain" id="PRO_5042179448" description="Calmodulin" evidence="3">
    <location>
        <begin position="19"/>
        <end position="3213"/>
    </location>
</feature>
<feature type="region of interest" description="Disordered" evidence="1">
    <location>
        <begin position="3095"/>
        <end position="3165"/>
    </location>
</feature>
<reference evidence="4" key="1">
    <citation type="submission" date="2023-08" db="EMBL/GenBank/DDBJ databases">
        <authorList>
            <person name="Audoor S."/>
            <person name="Bilcke G."/>
        </authorList>
    </citation>
    <scope>NUCLEOTIDE SEQUENCE</scope>
</reference>
<feature type="compositionally biased region" description="Low complexity" evidence="1">
    <location>
        <begin position="3124"/>
        <end position="3140"/>
    </location>
</feature>
<feature type="compositionally biased region" description="Polar residues" evidence="1">
    <location>
        <begin position="2763"/>
        <end position="2786"/>
    </location>
</feature>
<evidence type="ECO:0000313" key="5">
    <source>
        <dbReference type="Proteomes" id="UP001295423"/>
    </source>
</evidence>
<feature type="compositionally biased region" description="Low complexity" evidence="1">
    <location>
        <begin position="2792"/>
        <end position="2806"/>
    </location>
</feature>
<dbReference type="PANTHER" id="PTHR43737:SF1">
    <property type="entry name" value="DUF1501 DOMAIN-CONTAINING PROTEIN"/>
    <property type="match status" value="1"/>
</dbReference>
<keyword evidence="3" id="KW-0732">Signal</keyword>
<proteinExistence type="predicted"/>
<dbReference type="Gene3D" id="2.60.120.260">
    <property type="entry name" value="Galactose-binding domain-like"/>
    <property type="match status" value="2"/>
</dbReference>
<dbReference type="Pfam" id="PF08811">
    <property type="entry name" value="DUF1800"/>
    <property type="match status" value="2"/>
</dbReference>
<feature type="compositionally biased region" description="Polar residues" evidence="1">
    <location>
        <begin position="2982"/>
        <end position="2997"/>
    </location>
</feature>
<feature type="region of interest" description="Disordered" evidence="1">
    <location>
        <begin position="2970"/>
        <end position="3083"/>
    </location>
</feature>
<dbReference type="Proteomes" id="UP001295423">
    <property type="component" value="Unassembled WGS sequence"/>
</dbReference>
<dbReference type="InterPro" id="IPR014917">
    <property type="entry name" value="DUF1800"/>
</dbReference>
<feature type="compositionally biased region" description="Low complexity" evidence="1">
    <location>
        <begin position="2908"/>
        <end position="2931"/>
    </location>
</feature>
<dbReference type="EMBL" id="CAKOGP040000890">
    <property type="protein sequence ID" value="CAJ1940250.1"/>
    <property type="molecule type" value="Genomic_DNA"/>
</dbReference>